<dbReference type="OMA" id="ADMSINM"/>
<reference evidence="2 3" key="1">
    <citation type="submission" date="2018-05" db="EMBL/GenBank/DDBJ databases">
        <title>Draft genome sequence of Scytalidium lignicola DSM 105466, a ubiquitous saprotrophic fungus.</title>
        <authorList>
            <person name="Buettner E."/>
            <person name="Gebauer A.M."/>
            <person name="Hofrichter M."/>
            <person name="Liers C."/>
            <person name="Kellner H."/>
        </authorList>
    </citation>
    <scope>NUCLEOTIDE SEQUENCE [LARGE SCALE GENOMIC DNA]</scope>
    <source>
        <strain evidence="2 3">DSM 105466</strain>
    </source>
</reference>
<dbReference type="Proteomes" id="UP000258309">
    <property type="component" value="Unassembled WGS sequence"/>
</dbReference>
<feature type="non-terminal residue" evidence="2">
    <location>
        <position position="1"/>
    </location>
</feature>
<dbReference type="EMBL" id="NCSJ02000156">
    <property type="protein sequence ID" value="RFU28629.1"/>
    <property type="molecule type" value="Genomic_DNA"/>
</dbReference>
<proteinExistence type="predicted"/>
<keyword evidence="1" id="KW-0812">Transmembrane</keyword>
<comment type="caution">
    <text evidence="2">The sequence shown here is derived from an EMBL/GenBank/DDBJ whole genome shotgun (WGS) entry which is preliminary data.</text>
</comment>
<feature type="transmembrane region" description="Helical" evidence="1">
    <location>
        <begin position="34"/>
        <end position="57"/>
    </location>
</feature>
<feature type="non-terminal residue" evidence="2">
    <location>
        <position position="198"/>
    </location>
</feature>
<dbReference type="OrthoDB" id="3363151at2759"/>
<sequence>MVMTINFKAAAQRGIPVNLPFGLLRRVDGGAYRLPVWVPAGLCIFTGYLMQFLWFAWRPDLFDKEYEIHTGLYYTPGINSQYETHHTPARDDIYLILVGFFTFLESYDILQQFFQNRLFLYLGRRSLSYFLIQSTMIYLVGIKTFQHLLANHISYSGSVMVALITSLAVIIPMVELFYRLVEQPSELFAHKFYNFLTS</sequence>
<feature type="transmembrane region" description="Helical" evidence="1">
    <location>
        <begin position="130"/>
        <end position="149"/>
    </location>
</feature>
<evidence type="ECO:0000256" key="1">
    <source>
        <dbReference type="SAM" id="Phobius"/>
    </source>
</evidence>
<name>A0A3E2H5I2_SCYLI</name>
<feature type="transmembrane region" description="Helical" evidence="1">
    <location>
        <begin position="155"/>
        <end position="178"/>
    </location>
</feature>
<organism evidence="2 3">
    <name type="scientific">Scytalidium lignicola</name>
    <name type="common">Hyphomycete</name>
    <dbReference type="NCBI Taxonomy" id="5539"/>
    <lineage>
        <taxon>Eukaryota</taxon>
        <taxon>Fungi</taxon>
        <taxon>Dikarya</taxon>
        <taxon>Ascomycota</taxon>
        <taxon>Pezizomycotina</taxon>
        <taxon>Leotiomycetes</taxon>
        <taxon>Leotiomycetes incertae sedis</taxon>
        <taxon>Scytalidium</taxon>
    </lineage>
</organism>
<keyword evidence="3" id="KW-1185">Reference proteome</keyword>
<protein>
    <submittedName>
        <fullName evidence="2">Uncharacterized protein</fullName>
    </submittedName>
</protein>
<keyword evidence="1" id="KW-1133">Transmembrane helix</keyword>
<evidence type="ECO:0000313" key="2">
    <source>
        <dbReference type="EMBL" id="RFU28629.1"/>
    </source>
</evidence>
<gene>
    <name evidence="2" type="ORF">B7463_g7696</name>
</gene>
<feature type="transmembrane region" description="Helical" evidence="1">
    <location>
        <begin position="93"/>
        <end position="110"/>
    </location>
</feature>
<keyword evidence="1" id="KW-0472">Membrane</keyword>
<accession>A0A3E2H5I2</accession>
<evidence type="ECO:0000313" key="3">
    <source>
        <dbReference type="Proteomes" id="UP000258309"/>
    </source>
</evidence>
<dbReference type="AlphaFoldDB" id="A0A3E2H5I2"/>